<dbReference type="Pfam" id="PF25151">
    <property type="entry name" value="TPR_Trm732_C"/>
    <property type="match status" value="1"/>
</dbReference>
<dbReference type="InterPro" id="IPR016024">
    <property type="entry name" value="ARM-type_fold"/>
</dbReference>
<evidence type="ECO:0000259" key="3">
    <source>
        <dbReference type="Pfam" id="PF10350"/>
    </source>
</evidence>
<dbReference type="PANTHER" id="PTHR14387:SF0">
    <property type="entry name" value="DUF2428 DOMAIN-CONTAINING PROTEIN"/>
    <property type="match status" value="1"/>
</dbReference>
<dbReference type="EMBL" id="ACPB03010086">
    <property type="status" value="NOT_ANNOTATED_CDS"/>
    <property type="molecule type" value="Genomic_DNA"/>
</dbReference>
<evidence type="ECO:0000259" key="4">
    <source>
        <dbReference type="Pfam" id="PF25150"/>
    </source>
</evidence>
<organism evidence="6 7">
    <name type="scientific">Rhodnius prolixus</name>
    <name type="common">Triatomid bug</name>
    <dbReference type="NCBI Taxonomy" id="13249"/>
    <lineage>
        <taxon>Eukaryota</taxon>
        <taxon>Metazoa</taxon>
        <taxon>Ecdysozoa</taxon>
        <taxon>Arthropoda</taxon>
        <taxon>Hexapoda</taxon>
        <taxon>Insecta</taxon>
        <taxon>Pterygota</taxon>
        <taxon>Neoptera</taxon>
        <taxon>Paraneoptera</taxon>
        <taxon>Hemiptera</taxon>
        <taxon>Heteroptera</taxon>
        <taxon>Panheteroptera</taxon>
        <taxon>Cimicomorpha</taxon>
        <taxon>Reduviidae</taxon>
        <taxon>Triatominae</taxon>
        <taxon>Rhodnius</taxon>
    </lineage>
</organism>
<dbReference type="GO" id="GO:0005829">
    <property type="term" value="C:cytosol"/>
    <property type="evidence" value="ECO:0007669"/>
    <property type="project" value="TreeGrafter"/>
</dbReference>
<feature type="domain" description="tRNA (32-2'-O)-methyltransferase regulator THADA-like C-terminal TPR repeats region" evidence="5">
    <location>
        <begin position="902"/>
        <end position="1070"/>
    </location>
</feature>
<comment type="similarity">
    <text evidence="1">Belongs to the THADA family.</text>
</comment>
<name>T1HNF4_RHOPR</name>
<dbReference type="InParanoid" id="T1HNF4"/>
<keyword evidence="7" id="KW-1185">Reference proteome</keyword>
<dbReference type="HOGENOM" id="CLU_245517_0_0_1"/>
<dbReference type="Pfam" id="PF10350">
    <property type="entry name" value="DUF2428"/>
    <property type="match status" value="1"/>
</dbReference>
<evidence type="ECO:0000313" key="6">
    <source>
        <dbReference type="EnsemblMetazoa" id="RPRC005578-PA"/>
    </source>
</evidence>
<reference evidence="6" key="1">
    <citation type="submission" date="2015-05" db="UniProtKB">
        <authorList>
            <consortium name="EnsemblMetazoa"/>
        </authorList>
    </citation>
    <scope>IDENTIFICATION</scope>
</reference>
<sequence>MAGDPNVGNALSLNLQTLKEAFDVLDRKDQHNVLFEQFRSIITCCQKLTTTPNALLPPCLTELADVVLATLAAGPKDNAGISLETALLGATAFTSVLALIAEPTSVALMFSKTFIPTASNGDSPPTMNIRLSKTGNDLSLVITDPPSFRLTLCHSLLQAPDTFWNCSQINWNGMLISRMFPLFESHCLTCNSLTLLSFKCLAHWANRVISTLGRVSSDIAIRIMNLVMTNWESSVNGVREQNSTLLEHLLTLTDVKEDAGEDVVPILLRPRPLLQQLVLTEMSWMIKGKYYMLAVILPKVGIYKTLLRHSEDIVSGLLTSLCYPHLAPAGADLYKVCINSITLDQWEQIFLQPIINVLTSSKYSNSIVCLFYPGFAVVCVSCKTSACPTDEEFSLVEKYLSENVNADSTPLRHNLLANFTTFLCRLRDACLQALKTAKLQHQSTQFENRALARSMAFLEWLYNWLRSNLEVGTNYQRRVTSLELYKIVLAYLSDSPHTGTTGQRKSNNKTEGNRVMKYAITVGKWGFTSEVGREAILFCICDTNRDVRELACFILTKYFKMNESESVRFKELYDRGISLCCDSMFYRAEIGATLIHVISTLKRNGPATSLELLNLAEEHADHLKEDFLKAVSGGTPLYGILEALIRLYSDSIGPEYRILSALELHRLILLLESVTKHLLQILTPKATSESVGAPTFEEMDLAIENVLEETSLSVEDCNNYESSSARQLTLNTIWLNLKACCRAASEVGISPHGDGERCLQIITSVLRHCRHKGAIEAAGASLAILVAELSSGSFRYCLEAVLDEALSGLELGETQSTRGAGTVVLIHRLIANDSAANKPMVLKCLLHLVEQIENNKGDIAQALHIVSVVMKDASLSQVTSSVIYRVTAASFNSLSHSSWAIRNSGIQLFGVVVPKIIGQRKRFVDDPTCSCYHFAYEELYYHARPLINILLEKLEERMKDDSPSAHAQLVPLLTLLSNLSVGLLTIIDRSLESVVQKFVNCFQSLMSSKVYKVRELAARADTWFCSQSQLPVFFRTRVWKIVDFIKDRTADNEIKSENALHGFLLSIKYLYDRFREEKTGVSILRDQQAVVDEALRELRSVDDSTNLSYECKCVLSSVLGIDTTVPASRQVKELCATTFTQAHRLLGFPSWMAVKATHLIADCTLNELIPSLSCALDSGVPELLICSINALFSRVVKAEFEAVSNGALTLLFRYINVNMCEEALKLILEIFLRYPSSANNLNVAGLLKTLSNEDSLLCVAIICKLLVIDSESEQWLVNVIAKKLYLMAQPTEDEYSRLIAAKALTLIAPLMLKAATEDSFEPRLIIWNAAVVLLQDENQNVRVQASAFTNHLVDKQQVDVLNPYISLNFLFQEQTLANIFPTKYRVKCLWEKLKCTNDEMSAIDVYNPTRNPFERNVANIYEEQLRIVDLCTDHLLILFQKDISARKCFLKEEALPQLTLLRTQSHKLLTFTQENTYSSCTNNNFVTSLWYSVAKKLSAQYKLIDFVNNNTLDEELNMFQYRFHSYLEQLAPIPS</sequence>
<dbReference type="PANTHER" id="PTHR14387">
    <property type="entry name" value="THADA/DEATH RECEPTOR INTERACTING PROTEIN"/>
    <property type="match status" value="1"/>
</dbReference>
<dbReference type="EnsemblMetazoa" id="RPRC005578-RA">
    <property type="protein sequence ID" value="RPRC005578-PA"/>
    <property type="gene ID" value="RPRC005578"/>
</dbReference>
<dbReference type="InterPro" id="IPR056843">
    <property type="entry name" value="THADA-like_TPR"/>
</dbReference>
<evidence type="ECO:0000256" key="2">
    <source>
        <dbReference type="ARBA" id="ARBA00022694"/>
    </source>
</evidence>
<feature type="domain" description="tRNA (32-2'-O)-methyltransferase regulator THADA-like TPR repeats region" evidence="4">
    <location>
        <begin position="375"/>
        <end position="496"/>
    </location>
</feature>
<dbReference type="OMA" id="ANKSCET"/>
<evidence type="ECO:0000259" key="5">
    <source>
        <dbReference type="Pfam" id="PF25151"/>
    </source>
</evidence>
<accession>T1HNF4</accession>
<evidence type="ECO:0000256" key="1">
    <source>
        <dbReference type="ARBA" id="ARBA00010409"/>
    </source>
</evidence>
<feature type="domain" description="DUF2428" evidence="3">
    <location>
        <begin position="664"/>
        <end position="900"/>
    </location>
</feature>
<dbReference type="SUPFAM" id="SSF48371">
    <property type="entry name" value="ARM repeat"/>
    <property type="match status" value="2"/>
</dbReference>
<dbReference type="InterPro" id="IPR056842">
    <property type="entry name" value="THADA-like_TPR_C"/>
</dbReference>
<dbReference type="Proteomes" id="UP000015103">
    <property type="component" value="Unassembled WGS sequence"/>
</dbReference>
<evidence type="ECO:0000313" key="7">
    <source>
        <dbReference type="Proteomes" id="UP000015103"/>
    </source>
</evidence>
<dbReference type="Pfam" id="PF25150">
    <property type="entry name" value="TPR_Trm732"/>
    <property type="match status" value="1"/>
</dbReference>
<dbReference type="InterPro" id="IPR051954">
    <property type="entry name" value="tRNA_methyltransferase_THADA"/>
</dbReference>
<dbReference type="InterPro" id="IPR019442">
    <property type="entry name" value="THADA/TRM732_DUF2428"/>
</dbReference>
<dbReference type="eggNOG" id="ENOG502S06S">
    <property type="taxonomic scope" value="Eukaryota"/>
</dbReference>
<dbReference type="GO" id="GO:0030488">
    <property type="term" value="P:tRNA methylation"/>
    <property type="evidence" value="ECO:0007669"/>
    <property type="project" value="TreeGrafter"/>
</dbReference>
<proteinExistence type="inferred from homology"/>
<protein>
    <submittedName>
        <fullName evidence="6">DUF2428 domain-containing protein</fullName>
    </submittedName>
</protein>
<keyword evidence="2" id="KW-0819">tRNA processing</keyword>
<dbReference type="STRING" id="13249.T1HNF4"/>
<dbReference type="VEuPathDB" id="VectorBase:RPRC005578"/>